<feature type="domain" description="Polypeptide-transport-associated ShlB-type" evidence="6">
    <location>
        <begin position="69"/>
        <end position="144"/>
    </location>
</feature>
<evidence type="ECO:0000256" key="4">
    <source>
        <dbReference type="SAM" id="SignalP"/>
    </source>
</evidence>
<dbReference type="Pfam" id="PF08479">
    <property type="entry name" value="POTRA_2"/>
    <property type="match status" value="1"/>
</dbReference>
<dbReference type="GO" id="GO:0046819">
    <property type="term" value="P:protein secretion by the type V secretion system"/>
    <property type="evidence" value="ECO:0007669"/>
    <property type="project" value="TreeGrafter"/>
</dbReference>
<proteinExistence type="predicted"/>
<dbReference type="PANTHER" id="PTHR34597">
    <property type="entry name" value="SLR1661 PROTEIN"/>
    <property type="match status" value="1"/>
</dbReference>
<dbReference type="Gene3D" id="3.10.20.310">
    <property type="entry name" value="membrane protein fhac"/>
    <property type="match status" value="1"/>
</dbReference>
<dbReference type="InterPro" id="IPR013686">
    <property type="entry name" value="Polypept-transport_assoc_ShlB"/>
</dbReference>
<dbReference type="InterPro" id="IPR005565">
    <property type="entry name" value="Hemolysn_activator_HlyB_C"/>
</dbReference>
<keyword evidence="1" id="KW-0472">Membrane</keyword>
<evidence type="ECO:0000256" key="1">
    <source>
        <dbReference type="ARBA" id="ARBA00022452"/>
    </source>
</evidence>
<dbReference type="GO" id="GO:0008320">
    <property type="term" value="F:protein transmembrane transporter activity"/>
    <property type="evidence" value="ECO:0007669"/>
    <property type="project" value="TreeGrafter"/>
</dbReference>
<dbReference type="PANTHER" id="PTHR34597:SF6">
    <property type="entry name" value="BLR6126 PROTEIN"/>
    <property type="match status" value="1"/>
</dbReference>
<evidence type="ECO:0000256" key="3">
    <source>
        <dbReference type="ARBA" id="ARBA00023237"/>
    </source>
</evidence>
<dbReference type="Proteomes" id="UP000254602">
    <property type="component" value="Unassembled WGS sequence"/>
</dbReference>
<evidence type="ECO:0000259" key="5">
    <source>
        <dbReference type="Pfam" id="PF03865"/>
    </source>
</evidence>
<sequence length="552" mass="61348">MRLAVVPLLLLTWASLALAEPLPAFLDTHEYERRLPTANLPVDTYRPVTPALHVVLPAAPESLPSDARFVLHKVRFEGGTVYPLSELREHYQALIGHEISLGDLQQFTERLTQRYQHDGYPLSYAYLPPQDFADGRVHVVLVEGYIQGYELLGDIGPPALYLKQVTGRLLAERPLTQEALERYVGAVQRLPGINVKAEVAVGPAPEDANRLKIRAWRRPVDAGVTLSDGSRGDLQALFKISSNGQTRFAEQLTASFLLPAGDEHVDYQRLDYSQPLDAHGNQLLLGAARYRSEPRTRVRLDGGADINQRLESERYSIGLGQPLMIAPNEWVNVAGRFYSVGEHIEYRAGGLPEYDTYVRALSFEGDWRKADPGRLRIASAGVYQGMDYLGARSDADYDMDFLRFRIAGLQSDQLSEQWQGVVSAAVHWSDYRLPDSERAVFGGQRFGRGYPSDQASGDKGWGVAYELNYSIMAGRAWLQRVQPYAVLDAAHAWYNGGPFEDAHLSSAALGVRLAGGRYGNVALEVAKPLADVALDSLNRRPRLMLSVSYQLD</sequence>
<keyword evidence="4" id="KW-0732">Signal</keyword>
<dbReference type="GO" id="GO:0098046">
    <property type="term" value="C:type V protein secretion system complex"/>
    <property type="evidence" value="ECO:0007669"/>
    <property type="project" value="TreeGrafter"/>
</dbReference>
<keyword evidence="3" id="KW-0998">Cell outer membrane</keyword>
<protein>
    <submittedName>
        <fullName evidence="7">Polypeptide-transport-associated domain-containing protein</fullName>
    </submittedName>
</protein>
<organism evidence="7 8">
    <name type="scientific">Pseudomonas putida</name>
    <name type="common">Arthrobacter siderocapsulatus</name>
    <dbReference type="NCBI Taxonomy" id="303"/>
    <lineage>
        <taxon>Bacteria</taxon>
        <taxon>Pseudomonadati</taxon>
        <taxon>Pseudomonadota</taxon>
        <taxon>Gammaproteobacteria</taxon>
        <taxon>Pseudomonadales</taxon>
        <taxon>Pseudomonadaceae</taxon>
        <taxon>Pseudomonas</taxon>
    </lineage>
</organism>
<name>A0A379KJ02_PSEPU</name>
<dbReference type="AlphaFoldDB" id="A0A379KJ02"/>
<evidence type="ECO:0000313" key="7">
    <source>
        <dbReference type="EMBL" id="SUD67913.1"/>
    </source>
</evidence>
<dbReference type="RefSeq" id="WP_115273808.1">
    <property type="nucleotide sequence ID" value="NZ_UGUY01000001.1"/>
</dbReference>
<feature type="signal peptide" evidence="4">
    <location>
        <begin position="1"/>
        <end position="19"/>
    </location>
</feature>
<feature type="domain" description="Haemolysin activator HlyB C-terminal" evidence="5">
    <location>
        <begin position="379"/>
        <end position="513"/>
    </location>
</feature>
<feature type="chain" id="PRO_5016738841" evidence="4">
    <location>
        <begin position="20"/>
        <end position="552"/>
    </location>
</feature>
<keyword evidence="2" id="KW-0812">Transmembrane</keyword>
<reference evidence="7 8" key="1">
    <citation type="submission" date="2018-06" db="EMBL/GenBank/DDBJ databases">
        <authorList>
            <consortium name="Pathogen Informatics"/>
            <person name="Doyle S."/>
        </authorList>
    </citation>
    <scope>NUCLEOTIDE SEQUENCE [LARGE SCALE GENOMIC DNA]</scope>
    <source>
        <strain evidence="7 8">NCTC7914</strain>
    </source>
</reference>
<dbReference type="Gene3D" id="2.40.160.50">
    <property type="entry name" value="membrane protein fhac: a member of the omp85/tpsb transporter family"/>
    <property type="match status" value="1"/>
</dbReference>
<accession>A0A379KJ02</accession>
<dbReference type="Pfam" id="PF03865">
    <property type="entry name" value="ShlB"/>
    <property type="match status" value="1"/>
</dbReference>
<keyword evidence="1" id="KW-1134">Transmembrane beta strand</keyword>
<evidence type="ECO:0000313" key="8">
    <source>
        <dbReference type="Proteomes" id="UP000254602"/>
    </source>
</evidence>
<gene>
    <name evidence="7" type="primary">hxuB</name>
    <name evidence="7" type="ORF">NCTC7914_02024</name>
</gene>
<evidence type="ECO:0000259" key="6">
    <source>
        <dbReference type="Pfam" id="PF08479"/>
    </source>
</evidence>
<dbReference type="EMBL" id="UGUY01000001">
    <property type="protein sequence ID" value="SUD67913.1"/>
    <property type="molecule type" value="Genomic_DNA"/>
</dbReference>
<dbReference type="InterPro" id="IPR051544">
    <property type="entry name" value="TPS_OM_transporter"/>
</dbReference>
<evidence type="ECO:0000256" key="2">
    <source>
        <dbReference type="ARBA" id="ARBA00022692"/>
    </source>
</evidence>